<dbReference type="EMBL" id="JBBBZM010000315">
    <property type="protein sequence ID" value="KAL0631027.1"/>
    <property type="molecule type" value="Genomic_DNA"/>
</dbReference>
<feature type="signal peptide" evidence="1">
    <location>
        <begin position="1"/>
        <end position="29"/>
    </location>
</feature>
<proteinExistence type="predicted"/>
<dbReference type="Proteomes" id="UP001447188">
    <property type="component" value="Unassembled WGS sequence"/>
</dbReference>
<organism evidence="2 3">
    <name type="scientific">Discina gigas</name>
    <dbReference type="NCBI Taxonomy" id="1032678"/>
    <lineage>
        <taxon>Eukaryota</taxon>
        <taxon>Fungi</taxon>
        <taxon>Dikarya</taxon>
        <taxon>Ascomycota</taxon>
        <taxon>Pezizomycotina</taxon>
        <taxon>Pezizomycetes</taxon>
        <taxon>Pezizales</taxon>
        <taxon>Discinaceae</taxon>
        <taxon>Discina</taxon>
    </lineage>
</organism>
<feature type="non-terminal residue" evidence="2">
    <location>
        <position position="1"/>
    </location>
</feature>
<comment type="caution">
    <text evidence="2">The sequence shown here is derived from an EMBL/GenBank/DDBJ whole genome shotgun (WGS) entry which is preliminary data.</text>
</comment>
<sequence length="203" mass="22794">TRPARLFQLVALRVLRDSLVSLSVGGVCALQLGEPAEQTIGDLSDWPLLTKVHCTMTGLVGTRATATAHVVDLLPMGIREFGLRRTDGLSELRPDQEWTAPEMTDQLCEVVLQRPRLMVVTVNMDEEVYHAEMMQRLAVASGTRGLVDILAMFIIYQNIPVGHAPRHWEQHPDYRKFRTLEPLTGRAGRPLVSGLWYKTLQNN</sequence>
<protein>
    <submittedName>
        <fullName evidence="2">Uncharacterized protein</fullName>
    </submittedName>
</protein>
<accession>A0ABR3G4Z8</accession>
<evidence type="ECO:0000256" key="1">
    <source>
        <dbReference type="SAM" id="SignalP"/>
    </source>
</evidence>
<evidence type="ECO:0000313" key="3">
    <source>
        <dbReference type="Proteomes" id="UP001447188"/>
    </source>
</evidence>
<reference evidence="2 3" key="1">
    <citation type="submission" date="2024-02" db="EMBL/GenBank/DDBJ databases">
        <title>Discinaceae phylogenomics.</title>
        <authorList>
            <person name="Dirks A.C."/>
            <person name="James T.Y."/>
        </authorList>
    </citation>
    <scope>NUCLEOTIDE SEQUENCE [LARGE SCALE GENOMIC DNA]</scope>
    <source>
        <strain evidence="2 3">ACD0624</strain>
    </source>
</reference>
<keyword evidence="1" id="KW-0732">Signal</keyword>
<keyword evidence="3" id="KW-1185">Reference proteome</keyword>
<gene>
    <name evidence="2" type="ORF">Q9L58_010129</name>
</gene>
<evidence type="ECO:0000313" key="2">
    <source>
        <dbReference type="EMBL" id="KAL0631027.1"/>
    </source>
</evidence>
<name>A0ABR3G4Z8_9PEZI</name>
<feature type="chain" id="PRO_5046695564" evidence="1">
    <location>
        <begin position="30"/>
        <end position="203"/>
    </location>
</feature>